<evidence type="ECO:0000256" key="1">
    <source>
        <dbReference type="ARBA" id="ARBA00004651"/>
    </source>
</evidence>
<evidence type="ECO:0000256" key="2">
    <source>
        <dbReference type="ARBA" id="ARBA00022475"/>
    </source>
</evidence>
<feature type="transmembrane region" description="Helical" evidence="10">
    <location>
        <begin position="63"/>
        <end position="89"/>
    </location>
</feature>
<keyword evidence="3" id="KW-0716">Sensory transduction</keyword>
<dbReference type="GO" id="GO:0005549">
    <property type="term" value="F:odorant binding"/>
    <property type="evidence" value="ECO:0007669"/>
    <property type="project" value="InterPro"/>
</dbReference>
<dbReference type="AlphaFoldDB" id="A0A346D488"/>
<dbReference type="Pfam" id="PF02949">
    <property type="entry name" value="7tm_6"/>
    <property type="match status" value="1"/>
</dbReference>
<evidence type="ECO:0000256" key="9">
    <source>
        <dbReference type="ARBA" id="ARBA00023224"/>
    </source>
</evidence>
<name>A0A346D488_9HYME</name>
<reference evidence="11" key="2">
    <citation type="submission" date="2018-01" db="EMBL/GenBank/DDBJ databases">
        <authorList>
            <person name="Gaut B.S."/>
            <person name="Morton B.R."/>
            <person name="Clegg M.T."/>
            <person name="Duvall M.R."/>
        </authorList>
    </citation>
    <scope>NUCLEOTIDE SEQUENCE</scope>
    <source>
        <strain evidence="11">CchlOR140</strain>
    </source>
</reference>
<evidence type="ECO:0000256" key="3">
    <source>
        <dbReference type="ARBA" id="ARBA00022606"/>
    </source>
</evidence>
<dbReference type="InterPro" id="IPR004117">
    <property type="entry name" value="7tm6_olfct_rcpt"/>
</dbReference>
<dbReference type="GO" id="GO:0004984">
    <property type="term" value="F:olfactory receptor activity"/>
    <property type="evidence" value="ECO:0007669"/>
    <property type="project" value="InterPro"/>
</dbReference>
<sequence length="209" mass="23892">MISYAGPDCLVSMVVLHFCGQLTIIRRSLKNLVDGVTKSDPKKYWKKIAAIVTRHEQINDLAIVIRMTFSSILLVQMLACSLTFCFQAYTMFTTLMDRDGGETLPLFELGFSMIYAVYTVIHLFIYCYVGDRLSVESTSLADDFYETEWYTLSSKEAKAFLLICQRSRVPLEIKAGKFCTFNLQLFNAILKNSMGYLSMLIAMKQRLIE</sequence>
<keyword evidence="2" id="KW-1003">Cell membrane</keyword>
<keyword evidence="5" id="KW-0552">Olfaction</keyword>
<keyword evidence="4 10" id="KW-0812">Transmembrane</keyword>
<evidence type="ECO:0000256" key="5">
    <source>
        <dbReference type="ARBA" id="ARBA00022725"/>
    </source>
</evidence>
<evidence type="ECO:0000256" key="10">
    <source>
        <dbReference type="SAM" id="Phobius"/>
    </source>
</evidence>
<protein>
    <submittedName>
        <fullName evidence="11">Odorant receptor</fullName>
    </submittedName>
</protein>
<dbReference type="GO" id="GO:0005886">
    <property type="term" value="C:plasma membrane"/>
    <property type="evidence" value="ECO:0007669"/>
    <property type="project" value="UniProtKB-SubCell"/>
</dbReference>
<feature type="transmembrane region" description="Helical" evidence="10">
    <location>
        <begin position="109"/>
        <end position="129"/>
    </location>
</feature>
<keyword evidence="8 11" id="KW-0675">Receptor</keyword>
<evidence type="ECO:0000256" key="7">
    <source>
        <dbReference type="ARBA" id="ARBA00023136"/>
    </source>
</evidence>
<dbReference type="EMBL" id="MG859430">
    <property type="protein sequence ID" value="AXM05258.1"/>
    <property type="molecule type" value="mRNA"/>
</dbReference>
<evidence type="ECO:0000313" key="11">
    <source>
        <dbReference type="EMBL" id="AXM05258.1"/>
    </source>
</evidence>
<dbReference type="PANTHER" id="PTHR21137:SF35">
    <property type="entry name" value="ODORANT RECEPTOR 19A-RELATED"/>
    <property type="match status" value="1"/>
</dbReference>
<evidence type="ECO:0000256" key="4">
    <source>
        <dbReference type="ARBA" id="ARBA00022692"/>
    </source>
</evidence>
<keyword evidence="7 10" id="KW-0472">Membrane</keyword>
<reference evidence="11" key="1">
    <citation type="journal article" date="2018" name="Insect Mol. Biol.">
        <title>An odorant receptor mediates the attractiveness of cis-jasmone to Campoletis chlorideae, the endoparasitoid of Helicoverpa armigera.</title>
        <authorList>
            <person name="Sun Y.L."/>
            <person name="Dong J.F."/>
            <person name="Ning C."/>
            <person name="Ding P.P."/>
            <person name="Huang L.Q."/>
            <person name="Sun J.G."/>
            <person name="Wang C.Z."/>
        </authorList>
    </citation>
    <scope>NUCLEOTIDE SEQUENCE</scope>
    <source>
        <strain evidence="11">CchlOR140</strain>
    </source>
</reference>
<dbReference type="GO" id="GO:0007165">
    <property type="term" value="P:signal transduction"/>
    <property type="evidence" value="ECO:0007669"/>
    <property type="project" value="UniProtKB-KW"/>
</dbReference>
<dbReference type="PANTHER" id="PTHR21137">
    <property type="entry name" value="ODORANT RECEPTOR"/>
    <property type="match status" value="1"/>
</dbReference>
<evidence type="ECO:0000256" key="6">
    <source>
        <dbReference type="ARBA" id="ARBA00022989"/>
    </source>
</evidence>
<accession>A0A346D488</accession>
<keyword evidence="6 10" id="KW-1133">Transmembrane helix</keyword>
<organism evidence="11">
    <name type="scientific">Campoletis chlorideae</name>
    <dbReference type="NCBI Taxonomy" id="219166"/>
    <lineage>
        <taxon>Eukaryota</taxon>
        <taxon>Metazoa</taxon>
        <taxon>Ecdysozoa</taxon>
        <taxon>Arthropoda</taxon>
        <taxon>Hexapoda</taxon>
        <taxon>Insecta</taxon>
        <taxon>Pterygota</taxon>
        <taxon>Neoptera</taxon>
        <taxon>Endopterygota</taxon>
        <taxon>Hymenoptera</taxon>
        <taxon>Apocrita</taxon>
        <taxon>Ichneumonoidea</taxon>
        <taxon>Ichneumonidae</taxon>
        <taxon>Campopleginae</taxon>
        <taxon>Dusona group</taxon>
        <taxon>Campoletis</taxon>
    </lineage>
</organism>
<evidence type="ECO:0000256" key="8">
    <source>
        <dbReference type="ARBA" id="ARBA00023170"/>
    </source>
</evidence>
<proteinExistence type="evidence at transcript level"/>
<keyword evidence="9" id="KW-0807">Transducer</keyword>
<comment type="subcellular location">
    <subcellularLocation>
        <location evidence="1">Cell membrane</location>
        <topology evidence="1">Multi-pass membrane protein</topology>
    </subcellularLocation>
</comment>